<proteinExistence type="predicted"/>
<keyword evidence="1" id="KW-0732">Signal</keyword>
<dbReference type="InterPro" id="IPR007497">
    <property type="entry name" value="SIMPL/DUF541"/>
</dbReference>
<evidence type="ECO:0000313" key="2">
    <source>
        <dbReference type="EMBL" id="MDT7841594.1"/>
    </source>
</evidence>
<evidence type="ECO:0000313" key="3">
    <source>
        <dbReference type="Proteomes" id="UP001257948"/>
    </source>
</evidence>
<reference evidence="3" key="1">
    <citation type="submission" date="2023-07" db="EMBL/GenBank/DDBJ databases">
        <title>Draft genome sequence of the endophytic actinobacterium Streptomyces justiciae WPN32, a potential antibiotic producer.</title>
        <authorList>
            <person name="Yasawong M."/>
            <person name="Pana W."/>
            <person name="Ganta P."/>
            <person name="Santapan N."/>
            <person name="Songngamsuk T."/>
            <person name="Phatcharaharikarn M."/>
            <person name="Kerdtoob S."/>
            <person name="Nantapong N."/>
        </authorList>
    </citation>
    <scope>NUCLEOTIDE SEQUENCE [LARGE SCALE GENOMIC DNA]</scope>
    <source>
        <strain evidence="3">WPN32</strain>
    </source>
</reference>
<organism evidence="2 3">
    <name type="scientific">Streptomyces justiciae</name>
    <dbReference type="NCBI Taxonomy" id="2780140"/>
    <lineage>
        <taxon>Bacteria</taxon>
        <taxon>Bacillati</taxon>
        <taxon>Actinomycetota</taxon>
        <taxon>Actinomycetes</taxon>
        <taxon>Kitasatosporales</taxon>
        <taxon>Streptomycetaceae</taxon>
        <taxon>Streptomyces</taxon>
    </lineage>
</organism>
<dbReference type="Gene3D" id="3.30.70.2970">
    <property type="entry name" value="Protein of unknown function (DUF541), domain 2"/>
    <property type="match status" value="1"/>
</dbReference>
<protein>
    <submittedName>
        <fullName evidence="2">SIMPL domain-containing protein</fullName>
    </submittedName>
</protein>
<evidence type="ECO:0000256" key="1">
    <source>
        <dbReference type="SAM" id="SignalP"/>
    </source>
</evidence>
<dbReference type="Proteomes" id="UP001257948">
    <property type="component" value="Unassembled WGS sequence"/>
</dbReference>
<comment type="caution">
    <text evidence="2">The sequence shown here is derived from an EMBL/GenBank/DDBJ whole genome shotgun (WGS) entry which is preliminary data.</text>
</comment>
<dbReference type="EMBL" id="JAVTLL010000007">
    <property type="protein sequence ID" value="MDT7841594.1"/>
    <property type="molecule type" value="Genomic_DNA"/>
</dbReference>
<dbReference type="PANTHER" id="PTHR34387">
    <property type="entry name" value="SLR1258 PROTEIN"/>
    <property type="match status" value="1"/>
</dbReference>
<dbReference type="PANTHER" id="PTHR34387:SF1">
    <property type="entry name" value="PERIPLASMIC IMMUNOGENIC PROTEIN"/>
    <property type="match status" value="1"/>
</dbReference>
<name>A0ABU3LS34_9ACTN</name>
<keyword evidence="3" id="KW-1185">Reference proteome</keyword>
<sequence>MPVPRTPVAAFAVTLLALGLPTVVAPAALAAGTGGHAPAIAVAAAPATVTVTGEGSAVGEPDIALVGAGVEAVAKTTQAALKAQNTASAALLKAVRAQGVADRDIRTENVSLSPVYDYTDGESTLKGYQAAQSFSIKVREPAATGALLQAITDATGDAGRINSVVFDLEDRRPLQARARKAAHDDARGKAAQYARLSGLHLGRLVSLNEGGTGYFAPSPSVSADASAGFSGVPLAPGEIKSTATVTAVYELT</sequence>
<feature type="signal peptide" evidence="1">
    <location>
        <begin position="1"/>
        <end position="30"/>
    </location>
</feature>
<gene>
    <name evidence="2" type="ORF">RQC66_12710</name>
</gene>
<dbReference type="Gene3D" id="3.30.110.170">
    <property type="entry name" value="Protein of unknown function (DUF541), domain 1"/>
    <property type="match status" value="1"/>
</dbReference>
<dbReference type="InterPro" id="IPR052022">
    <property type="entry name" value="26kDa_periplasmic_antigen"/>
</dbReference>
<feature type="chain" id="PRO_5047258677" evidence="1">
    <location>
        <begin position="31"/>
        <end position="252"/>
    </location>
</feature>
<accession>A0ABU3LS34</accession>
<dbReference type="Pfam" id="PF04402">
    <property type="entry name" value="SIMPL"/>
    <property type="match status" value="1"/>
</dbReference>
<dbReference type="RefSeq" id="WP_314200655.1">
    <property type="nucleotide sequence ID" value="NZ_JAVTLL010000007.1"/>
</dbReference>